<proteinExistence type="predicted"/>
<keyword evidence="2" id="KW-0503">Monooxygenase</keyword>
<dbReference type="AlphaFoldDB" id="A0A4Y7IHX4"/>
<dbReference type="InterPro" id="IPR044560">
    <property type="entry name" value="MOase"/>
</dbReference>
<keyword evidence="1" id="KW-0560">Oxidoreductase</keyword>
<dbReference type="Gene3D" id="3.50.50.60">
    <property type="entry name" value="FAD/NAD(P)-binding domain"/>
    <property type="match status" value="1"/>
</dbReference>
<evidence type="ECO:0000313" key="4">
    <source>
        <dbReference type="Proteomes" id="UP000316621"/>
    </source>
</evidence>
<evidence type="ECO:0000256" key="2">
    <source>
        <dbReference type="ARBA" id="ARBA00023033"/>
    </source>
</evidence>
<dbReference type="PANTHER" id="PTHR45934:SF1">
    <property type="entry name" value="OS04G0423100 PROTEIN"/>
    <property type="match status" value="1"/>
</dbReference>
<reference evidence="3 4" key="1">
    <citation type="journal article" date="2018" name="Science">
        <title>The opium poppy genome and morphinan production.</title>
        <authorList>
            <person name="Guo L."/>
            <person name="Winzer T."/>
            <person name="Yang X."/>
            <person name="Li Y."/>
            <person name="Ning Z."/>
            <person name="He Z."/>
            <person name="Teodor R."/>
            <person name="Lu Y."/>
            <person name="Bowser T.A."/>
            <person name="Graham I.A."/>
            <person name="Ye K."/>
        </authorList>
    </citation>
    <scope>NUCLEOTIDE SEQUENCE [LARGE SCALE GENOMIC DNA]</scope>
    <source>
        <strain evidence="4">cv. HN1</strain>
        <tissue evidence="3">Leaves</tissue>
    </source>
</reference>
<protein>
    <submittedName>
        <fullName evidence="3">Uncharacterized protein</fullName>
    </submittedName>
</protein>
<dbReference type="SUPFAM" id="SSF51905">
    <property type="entry name" value="FAD/NAD(P)-binding domain"/>
    <property type="match status" value="1"/>
</dbReference>
<sequence length="196" mass="22639">MAKHPTAIQTVAYGTLSFSFTTHCSGRHIGNSYIRNGGICLKITAFIYFWMGFSKWWWWRWIIVIGWHWRMVDEVPSCITIVTYIKNVASGVRTTSSLVDLEEGGHRSIHRKTLLEALAEELPAYTIYFSPKFISIETQMKRCKSSKIMLHLDYGTSIHTKVLIGCVGVHSVQVELHYAGYLYILKSMVWNTYRHN</sequence>
<name>A0A4Y7IHX4_PAPSO</name>
<dbReference type="EMBL" id="CM010715">
    <property type="protein sequence ID" value="RZC47038.1"/>
    <property type="molecule type" value="Genomic_DNA"/>
</dbReference>
<dbReference type="Proteomes" id="UP000316621">
    <property type="component" value="Chromosome 1"/>
</dbReference>
<keyword evidence="4" id="KW-1185">Reference proteome</keyword>
<dbReference type="STRING" id="3469.A0A4Y7IHX4"/>
<dbReference type="PANTHER" id="PTHR45934">
    <property type="entry name" value="FAD/NAD(P)-BINDING OXIDOREDUCTASE FAMILY PROTEIN"/>
    <property type="match status" value="1"/>
</dbReference>
<dbReference type="Gramene" id="RZC47038">
    <property type="protein sequence ID" value="RZC47038"/>
    <property type="gene ID" value="C5167_039984"/>
</dbReference>
<dbReference type="InterPro" id="IPR036188">
    <property type="entry name" value="FAD/NAD-bd_sf"/>
</dbReference>
<organism evidence="3 4">
    <name type="scientific">Papaver somniferum</name>
    <name type="common">Opium poppy</name>
    <dbReference type="NCBI Taxonomy" id="3469"/>
    <lineage>
        <taxon>Eukaryota</taxon>
        <taxon>Viridiplantae</taxon>
        <taxon>Streptophyta</taxon>
        <taxon>Embryophyta</taxon>
        <taxon>Tracheophyta</taxon>
        <taxon>Spermatophyta</taxon>
        <taxon>Magnoliopsida</taxon>
        <taxon>Ranunculales</taxon>
        <taxon>Papaveraceae</taxon>
        <taxon>Papaveroideae</taxon>
        <taxon>Papaver</taxon>
    </lineage>
</organism>
<evidence type="ECO:0000313" key="3">
    <source>
        <dbReference type="EMBL" id="RZC47038.1"/>
    </source>
</evidence>
<evidence type="ECO:0000256" key="1">
    <source>
        <dbReference type="ARBA" id="ARBA00023002"/>
    </source>
</evidence>
<dbReference type="GO" id="GO:0004497">
    <property type="term" value="F:monooxygenase activity"/>
    <property type="evidence" value="ECO:0007669"/>
    <property type="project" value="UniProtKB-KW"/>
</dbReference>
<gene>
    <name evidence="3" type="ORF">C5167_039984</name>
</gene>
<accession>A0A4Y7IHX4</accession>